<evidence type="ECO:0008006" key="3">
    <source>
        <dbReference type="Google" id="ProtNLM"/>
    </source>
</evidence>
<comment type="caution">
    <text evidence="1">The sequence shown here is derived from an EMBL/GenBank/DDBJ whole genome shotgun (WGS) entry which is preliminary data.</text>
</comment>
<evidence type="ECO:0000313" key="1">
    <source>
        <dbReference type="EMBL" id="TRB06346.1"/>
    </source>
</evidence>
<accession>A0A546Y057</accession>
<organism evidence="1 2">
    <name type="scientific">Agrobacterium tumefaciens</name>
    <dbReference type="NCBI Taxonomy" id="358"/>
    <lineage>
        <taxon>Bacteria</taxon>
        <taxon>Pseudomonadati</taxon>
        <taxon>Pseudomonadota</taxon>
        <taxon>Alphaproteobacteria</taxon>
        <taxon>Hyphomicrobiales</taxon>
        <taxon>Rhizobiaceae</taxon>
        <taxon>Rhizobium/Agrobacterium group</taxon>
        <taxon>Agrobacterium</taxon>
        <taxon>Agrobacterium tumefaciens complex</taxon>
    </lineage>
</organism>
<sequence length="157" mass="18341">MEFIYTESRKLQQAWVDFAKTFEPNFYVTLTDPTEPHLATMKEKLGRLCGRVDRAILGKKFARHLPEQRTDGIFFIEHVGSNIHAHGLLRVPKMSLDEFEALTKKQWHRVCRDGKYDLQEVYDCAGVASYCTKEITRYGFNPDQIAFTRDFMKEISN</sequence>
<dbReference type="EMBL" id="SGOE01000003">
    <property type="protein sequence ID" value="TRB06346.1"/>
    <property type="molecule type" value="Genomic_DNA"/>
</dbReference>
<dbReference type="AlphaFoldDB" id="A0A546Y057"/>
<dbReference type="RefSeq" id="WP_142857268.1">
    <property type="nucleotide sequence ID" value="NZ_SGOE01000003.1"/>
</dbReference>
<name>A0A546Y057_AGRTU</name>
<reference evidence="1 2" key="1">
    <citation type="journal article" date="2019" name="Appl. Microbiol. Biotechnol.">
        <title>Differential efficiency of wild type rhizogenic strains for rol gene transformation of plants.</title>
        <authorList>
            <person name="Desmet S."/>
            <person name="De Keyser E."/>
            <person name="Van Vaerenbergh J."/>
            <person name="Baeyen S."/>
            <person name="Van Huylenbroeck J."/>
            <person name="Geelen D."/>
            <person name="Dhooghe E."/>
        </authorList>
    </citation>
    <scope>NUCLEOTIDE SEQUENCE [LARGE SCALE GENOMIC DNA]</scope>
    <source>
        <strain evidence="1 2">MAFF210266</strain>
    </source>
</reference>
<proteinExistence type="predicted"/>
<dbReference type="Proteomes" id="UP000317023">
    <property type="component" value="Unassembled WGS sequence"/>
</dbReference>
<evidence type="ECO:0000313" key="2">
    <source>
        <dbReference type="Proteomes" id="UP000317023"/>
    </source>
</evidence>
<gene>
    <name evidence="1" type="ORF">EXN61_14310</name>
</gene>
<protein>
    <recommendedName>
        <fullName evidence="3">Inovirus Gp2 family protein</fullName>
    </recommendedName>
</protein>